<dbReference type="PANTHER" id="PTHR43191:SF2">
    <property type="entry name" value="RRNA METHYLTRANSFERASE 3, MITOCHONDRIAL"/>
    <property type="match status" value="1"/>
</dbReference>
<keyword evidence="7" id="KW-1185">Reference proteome</keyword>
<dbReference type="Pfam" id="PF22435">
    <property type="entry name" value="MRM3-like_sub_bind"/>
    <property type="match status" value="1"/>
</dbReference>
<feature type="domain" description="tRNA/rRNA methyltransferase SpoU type" evidence="4">
    <location>
        <begin position="126"/>
        <end position="263"/>
    </location>
</feature>
<dbReference type="Gene3D" id="3.30.1330.30">
    <property type="match status" value="1"/>
</dbReference>
<comment type="similarity">
    <text evidence="1">Belongs to the class IV-like SAM-binding methyltransferase superfamily. RNA methyltransferase TrmH family.</text>
</comment>
<dbReference type="PANTHER" id="PTHR43191">
    <property type="entry name" value="RRNA METHYLTRANSFERASE 3"/>
    <property type="match status" value="1"/>
</dbReference>
<dbReference type="SUPFAM" id="SSF75217">
    <property type="entry name" value="alpha/beta knot"/>
    <property type="match status" value="1"/>
</dbReference>
<dbReference type="EMBL" id="QICQ01000019">
    <property type="protein sequence ID" value="PXV80124.1"/>
    <property type="molecule type" value="Genomic_DNA"/>
</dbReference>
<gene>
    <name evidence="6" type="ORF">C8R14_11940</name>
</gene>
<accession>A0ABX5M5Y1</accession>
<dbReference type="InterPro" id="IPR001537">
    <property type="entry name" value="SpoU_MeTrfase"/>
</dbReference>
<evidence type="ECO:0000256" key="1">
    <source>
        <dbReference type="ARBA" id="ARBA00007228"/>
    </source>
</evidence>
<evidence type="ECO:0000313" key="7">
    <source>
        <dbReference type="Proteomes" id="UP000247780"/>
    </source>
</evidence>
<dbReference type="InterPro" id="IPR029028">
    <property type="entry name" value="Alpha/beta_knot_MTases"/>
</dbReference>
<dbReference type="Pfam" id="PF00588">
    <property type="entry name" value="SpoU_methylase"/>
    <property type="match status" value="1"/>
</dbReference>
<keyword evidence="3" id="KW-0808">Transferase</keyword>
<dbReference type="InterPro" id="IPR029064">
    <property type="entry name" value="Ribosomal_eL30-like_sf"/>
</dbReference>
<evidence type="ECO:0000313" key="6">
    <source>
        <dbReference type="EMBL" id="PXV80124.1"/>
    </source>
</evidence>
<reference evidence="6 7" key="1">
    <citation type="submission" date="2018-04" db="EMBL/GenBank/DDBJ databases">
        <title>Active sludge and wastewater microbial communities from Klosterneuburg, Austria.</title>
        <authorList>
            <person name="Wagner M."/>
        </authorList>
    </citation>
    <scope>NUCLEOTIDE SEQUENCE [LARGE SCALE GENOMIC DNA]</scope>
    <source>
        <strain evidence="6 7">Nm 57</strain>
    </source>
</reference>
<dbReference type="GO" id="GO:0032259">
    <property type="term" value="P:methylation"/>
    <property type="evidence" value="ECO:0007669"/>
    <property type="project" value="UniProtKB-KW"/>
</dbReference>
<evidence type="ECO:0000259" key="5">
    <source>
        <dbReference type="Pfam" id="PF22435"/>
    </source>
</evidence>
<keyword evidence="2 6" id="KW-0489">Methyltransferase</keyword>
<dbReference type="InterPro" id="IPR053888">
    <property type="entry name" value="MRM3-like_sub_bind"/>
</dbReference>
<dbReference type="SUPFAM" id="SSF55315">
    <property type="entry name" value="L30e-like"/>
    <property type="match status" value="1"/>
</dbReference>
<feature type="domain" description="MRM3-like substrate binding" evidence="5">
    <location>
        <begin position="19"/>
        <end position="107"/>
    </location>
</feature>
<dbReference type="InterPro" id="IPR029026">
    <property type="entry name" value="tRNA_m1G_MTases_N"/>
</dbReference>
<dbReference type="CDD" id="cd18095">
    <property type="entry name" value="SpoU-like_rRNA-MTase"/>
    <property type="match status" value="1"/>
</dbReference>
<dbReference type="InterPro" id="IPR051259">
    <property type="entry name" value="rRNA_Methyltransferase"/>
</dbReference>
<dbReference type="Gene3D" id="3.40.1280.10">
    <property type="match status" value="1"/>
</dbReference>
<evidence type="ECO:0000259" key="4">
    <source>
        <dbReference type="Pfam" id="PF00588"/>
    </source>
</evidence>
<name>A0ABX5M5Y1_9PROT</name>
<organism evidence="6 7">
    <name type="scientific">Nitrosomonas eutropha</name>
    <dbReference type="NCBI Taxonomy" id="916"/>
    <lineage>
        <taxon>Bacteria</taxon>
        <taxon>Pseudomonadati</taxon>
        <taxon>Pseudomonadota</taxon>
        <taxon>Betaproteobacteria</taxon>
        <taxon>Nitrosomonadales</taxon>
        <taxon>Nitrosomonadaceae</taxon>
        <taxon>Nitrosomonas</taxon>
    </lineage>
</organism>
<dbReference type="Proteomes" id="UP000247780">
    <property type="component" value="Unassembled WGS sequence"/>
</dbReference>
<dbReference type="GO" id="GO:0008168">
    <property type="term" value="F:methyltransferase activity"/>
    <property type="evidence" value="ECO:0007669"/>
    <property type="project" value="UniProtKB-KW"/>
</dbReference>
<evidence type="ECO:0000256" key="3">
    <source>
        <dbReference type="ARBA" id="ARBA00022679"/>
    </source>
</evidence>
<protein>
    <submittedName>
        <fullName evidence="6">TrmH family RNA methyltransferase</fullName>
    </submittedName>
</protein>
<proteinExistence type="inferred from homology"/>
<comment type="caution">
    <text evidence="6">The sequence shown here is derived from an EMBL/GenBank/DDBJ whole genome shotgun (WGS) entry which is preliminary data.</text>
</comment>
<evidence type="ECO:0000256" key="2">
    <source>
        <dbReference type="ARBA" id="ARBA00022603"/>
    </source>
</evidence>
<sequence length="278" mass="30251">MQITSNMRRITSREHPVFKKLFKLQRSSRQRRDDGLALLDGIHLLQSYLASGRIPELLIVSESGGQHAEINQLLGSIGKDFGRADCLMLSDALFNQISLVKTPVGIMTLVRIPRHTRSVDSYEDSFCIALEAIQDPGNLGSILRSAVAAGVKDAFLSSDCADSWSPKTLRAGMGAHFSLRIHEDSDLIQIACQFNGNVIATALAGADNIYHTDLRGPVMFAFGNEGCGVSEELLEVVRERVAIPMPGCAESLNVAAAAAICLFEKIRQENSGESYSQE</sequence>